<dbReference type="PANTHER" id="PTHR36698:SF2">
    <property type="entry name" value="MCE_MLAD DOMAIN-CONTAINING PROTEIN"/>
    <property type="match status" value="1"/>
</dbReference>
<accession>A0A1X7GFL4</accession>
<evidence type="ECO:0000313" key="3">
    <source>
        <dbReference type="EMBL" id="SMF68358.1"/>
    </source>
</evidence>
<dbReference type="SUPFAM" id="SSF58104">
    <property type="entry name" value="Methyl-accepting chemotaxis protein (MCP) signaling domain"/>
    <property type="match status" value="2"/>
</dbReference>
<sequence>METRANYALVGFFTLLVIAAAFGFVYWMAQSGRGGPTAELAIRIPGSANGLSVGSPVRFNGIAVGSVRSLTIDPDDPRYSIAFTEVRADAPVYQSTQARLEVQGLTGAAYVELSGGAKGEENILQKSLETGRPAVLIAEQSSVTNLLATADKILQRADDAIGDIQGFVADARGPLTQTIRNVETFTSALAQNSDSIDRFLNSLSTLSGTIDRVSETLNSTLAAAERLVSAIDAEKINAVVANTERATRNIANASDNFDELVTNVKNAAANFERVGAQAQSVLGRVDTVMNSVNPDQVRTTIGNITAASEDARQTISSARSVVDNFAHRKEDIDRAIGDFTELARKLNEASSRVDGILAKVDGLVSSDDSQGLFAEARRTLESFRTVADNINARVGPIADNLSRFSASGLRDIQTLVNDARRTVQSLDQTINNFDQNPQRLIFGGETVKEYDGRTRR</sequence>
<dbReference type="PANTHER" id="PTHR36698">
    <property type="entry name" value="BLL5892 PROTEIN"/>
    <property type="match status" value="1"/>
</dbReference>
<dbReference type="InterPro" id="IPR003399">
    <property type="entry name" value="Mce/MlaD"/>
</dbReference>
<reference evidence="4" key="1">
    <citation type="submission" date="2017-04" db="EMBL/GenBank/DDBJ databases">
        <authorList>
            <person name="Varghese N."/>
            <person name="Submissions S."/>
        </authorList>
    </citation>
    <scope>NUCLEOTIDE SEQUENCE [LARGE SCALE GENOMIC DNA]</scope>
    <source>
        <strain evidence="4">B4P</strain>
    </source>
</reference>
<dbReference type="AlphaFoldDB" id="A0A1X7GFL4"/>
<name>A0A1X7GFL4_9HYPH</name>
<protein>
    <submittedName>
        <fullName evidence="3">Phospholipid/cholesterol/gamma-HCH transport system substrate-binding protein</fullName>
    </submittedName>
</protein>
<dbReference type="STRING" id="464029.SAMN02982989_3670"/>
<keyword evidence="4" id="KW-1185">Reference proteome</keyword>
<dbReference type="Proteomes" id="UP000192903">
    <property type="component" value="Unassembled WGS sequence"/>
</dbReference>
<dbReference type="EMBL" id="FXAF01000011">
    <property type="protein sequence ID" value="SMF68358.1"/>
    <property type="molecule type" value="Genomic_DNA"/>
</dbReference>
<keyword evidence="1" id="KW-0812">Transmembrane</keyword>
<gene>
    <name evidence="3" type="ORF">SAMN02982989_3670</name>
</gene>
<feature type="transmembrane region" description="Helical" evidence="1">
    <location>
        <begin position="7"/>
        <end position="29"/>
    </location>
</feature>
<dbReference type="OrthoDB" id="9808689at2"/>
<organism evidence="3 4">
    <name type="scientific">Xaviernesmea oryzae</name>
    <dbReference type="NCBI Taxonomy" id="464029"/>
    <lineage>
        <taxon>Bacteria</taxon>
        <taxon>Pseudomonadati</taxon>
        <taxon>Pseudomonadota</taxon>
        <taxon>Alphaproteobacteria</taxon>
        <taxon>Hyphomicrobiales</taxon>
        <taxon>Rhizobiaceae</taxon>
        <taxon>Rhizobium/Agrobacterium group</taxon>
        <taxon>Xaviernesmea</taxon>
    </lineage>
</organism>
<keyword evidence="1" id="KW-0472">Membrane</keyword>
<evidence type="ECO:0000256" key="1">
    <source>
        <dbReference type="SAM" id="Phobius"/>
    </source>
</evidence>
<dbReference type="RefSeq" id="WP_085424332.1">
    <property type="nucleotide sequence ID" value="NZ_FXAF01000011.1"/>
</dbReference>
<feature type="domain" description="Mce/MlaD" evidence="2">
    <location>
        <begin position="47"/>
        <end position="116"/>
    </location>
</feature>
<keyword evidence="1" id="KW-1133">Transmembrane helix</keyword>
<dbReference type="Pfam" id="PF02470">
    <property type="entry name" value="MlaD"/>
    <property type="match status" value="1"/>
</dbReference>
<proteinExistence type="predicted"/>
<evidence type="ECO:0000259" key="2">
    <source>
        <dbReference type="Pfam" id="PF02470"/>
    </source>
</evidence>
<dbReference type="Gene3D" id="1.10.287.950">
    <property type="entry name" value="Methyl-accepting chemotaxis protein"/>
    <property type="match status" value="1"/>
</dbReference>
<evidence type="ECO:0000313" key="4">
    <source>
        <dbReference type="Proteomes" id="UP000192903"/>
    </source>
</evidence>